<protein>
    <submittedName>
        <fullName evidence="2">Uncharacterized protein</fullName>
    </submittedName>
</protein>
<comment type="caution">
    <text evidence="2">The sequence shown here is derived from an EMBL/GenBank/DDBJ whole genome shotgun (WGS) entry which is preliminary data.</text>
</comment>
<gene>
    <name evidence="2" type="ORF">J1605_002606</name>
</gene>
<organism evidence="2 3">
    <name type="scientific">Eschrichtius robustus</name>
    <name type="common">California gray whale</name>
    <name type="synonym">Eschrichtius gibbosus</name>
    <dbReference type="NCBI Taxonomy" id="9764"/>
    <lineage>
        <taxon>Eukaryota</taxon>
        <taxon>Metazoa</taxon>
        <taxon>Chordata</taxon>
        <taxon>Craniata</taxon>
        <taxon>Vertebrata</taxon>
        <taxon>Euteleostomi</taxon>
        <taxon>Mammalia</taxon>
        <taxon>Eutheria</taxon>
        <taxon>Laurasiatheria</taxon>
        <taxon>Artiodactyla</taxon>
        <taxon>Whippomorpha</taxon>
        <taxon>Cetacea</taxon>
        <taxon>Mysticeti</taxon>
        <taxon>Eschrichtiidae</taxon>
        <taxon>Eschrichtius</taxon>
    </lineage>
</organism>
<keyword evidence="3" id="KW-1185">Reference proteome</keyword>
<dbReference type="AlphaFoldDB" id="A0AB34HZM8"/>
<evidence type="ECO:0000313" key="2">
    <source>
        <dbReference type="EMBL" id="KAJ8795844.1"/>
    </source>
</evidence>
<name>A0AB34HZM8_ESCRO</name>
<dbReference type="EMBL" id="JAIQCJ010000544">
    <property type="protein sequence ID" value="KAJ8795844.1"/>
    <property type="molecule type" value="Genomic_DNA"/>
</dbReference>
<dbReference type="Proteomes" id="UP001159641">
    <property type="component" value="Unassembled WGS sequence"/>
</dbReference>
<evidence type="ECO:0000313" key="3">
    <source>
        <dbReference type="Proteomes" id="UP001159641"/>
    </source>
</evidence>
<sequence length="81" mass="9138">MNERNVPRARCRARPGQGANENAGRARDPALRAAAARRLEDERRRAGARGAGRAWSVRGPRAASQRPDGAAERWRRLRRQR</sequence>
<accession>A0AB34HZM8</accession>
<evidence type="ECO:0000256" key="1">
    <source>
        <dbReference type="SAM" id="MobiDB-lite"/>
    </source>
</evidence>
<reference evidence="2 3" key="1">
    <citation type="submission" date="2022-11" db="EMBL/GenBank/DDBJ databases">
        <title>Whole genome sequence of Eschrichtius robustus ER-17-0199.</title>
        <authorList>
            <person name="Bruniche-Olsen A."/>
            <person name="Black A.N."/>
            <person name="Fields C.J."/>
            <person name="Walden K."/>
            <person name="Dewoody J.A."/>
        </authorList>
    </citation>
    <scope>NUCLEOTIDE SEQUENCE [LARGE SCALE GENOMIC DNA]</scope>
    <source>
        <strain evidence="2">ER-17-0199</strain>
        <tissue evidence="2">Blubber</tissue>
    </source>
</reference>
<proteinExistence type="predicted"/>
<feature type="region of interest" description="Disordered" evidence="1">
    <location>
        <begin position="1"/>
        <end position="81"/>
    </location>
</feature>